<protein>
    <recommendedName>
        <fullName evidence="1">Heterokaryon incompatibility domain-containing protein</fullName>
    </recommendedName>
</protein>
<proteinExistence type="predicted"/>
<feature type="domain" description="Heterokaryon incompatibility" evidence="1">
    <location>
        <begin position="14"/>
        <end position="73"/>
    </location>
</feature>
<dbReference type="PANTHER" id="PTHR33112:SF16">
    <property type="entry name" value="HETEROKARYON INCOMPATIBILITY DOMAIN-CONTAINING PROTEIN"/>
    <property type="match status" value="1"/>
</dbReference>
<sequence length="74" mass="8796">QFGATRANVEHLQKEGVDFDTLPTPYRDAIRLARRLGIRYLWADVLCVLQDNDGDRRREHCRRPDIYRHAQLTF</sequence>
<evidence type="ECO:0000313" key="2">
    <source>
        <dbReference type="EMBL" id="KAK0719127.1"/>
    </source>
</evidence>
<dbReference type="Pfam" id="PF06985">
    <property type="entry name" value="HET"/>
    <property type="match status" value="1"/>
</dbReference>
<name>A0AA40ANR9_9PEZI</name>
<evidence type="ECO:0000259" key="1">
    <source>
        <dbReference type="Pfam" id="PF06985"/>
    </source>
</evidence>
<evidence type="ECO:0000313" key="3">
    <source>
        <dbReference type="Proteomes" id="UP001172102"/>
    </source>
</evidence>
<feature type="non-terminal residue" evidence="2">
    <location>
        <position position="74"/>
    </location>
</feature>
<gene>
    <name evidence="2" type="ORF">B0H67DRAFT_465838</name>
</gene>
<accession>A0AA40ANR9</accession>
<comment type="caution">
    <text evidence="2">The sequence shown here is derived from an EMBL/GenBank/DDBJ whole genome shotgun (WGS) entry which is preliminary data.</text>
</comment>
<dbReference type="EMBL" id="JAUKUA010000003">
    <property type="protein sequence ID" value="KAK0719127.1"/>
    <property type="molecule type" value="Genomic_DNA"/>
</dbReference>
<dbReference type="InterPro" id="IPR010730">
    <property type="entry name" value="HET"/>
</dbReference>
<keyword evidence="3" id="KW-1185">Reference proteome</keyword>
<reference evidence="2" key="1">
    <citation type="submission" date="2023-06" db="EMBL/GenBank/DDBJ databases">
        <title>Genome-scale phylogeny and comparative genomics of the fungal order Sordariales.</title>
        <authorList>
            <consortium name="Lawrence Berkeley National Laboratory"/>
            <person name="Hensen N."/>
            <person name="Bonometti L."/>
            <person name="Westerberg I."/>
            <person name="Brannstrom I.O."/>
            <person name="Guillou S."/>
            <person name="Cros-Aarteil S."/>
            <person name="Calhoun S."/>
            <person name="Haridas S."/>
            <person name="Kuo A."/>
            <person name="Mondo S."/>
            <person name="Pangilinan J."/>
            <person name="Riley R."/>
            <person name="Labutti K."/>
            <person name="Andreopoulos B."/>
            <person name="Lipzen A."/>
            <person name="Chen C."/>
            <person name="Yanf M."/>
            <person name="Daum C."/>
            <person name="Ng V."/>
            <person name="Clum A."/>
            <person name="Steindorff A."/>
            <person name="Ohm R."/>
            <person name="Martin F."/>
            <person name="Silar P."/>
            <person name="Natvig D."/>
            <person name="Lalanne C."/>
            <person name="Gautier V."/>
            <person name="Ament-Velasquez S.L."/>
            <person name="Kruys A."/>
            <person name="Hutchinson M.I."/>
            <person name="Powell A.J."/>
            <person name="Barry K."/>
            <person name="Miller A.N."/>
            <person name="Grigoriev I.V."/>
            <person name="Debuchy R."/>
            <person name="Gladieux P."/>
            <person name="Thoren M.H."/>
            <person name="Johannesson H."/>
        </authorList>
    </citation>
    <scope>NUCLEOTIDE SEQUENCE</scope>
    <source>
        <strain evidence="2">SMH4607-1</strain>
    </source>
</reference>
<organism evidence="2 3">
    <name type="scientific">Lasiosphaeris hirsuta</name>
    <dbReference type="NCBI Taxonomy" id="260670"/>
    <lineage>
        <taxon>Eukaryota</taxon>
        <taxon>Fungi</taxon>
        <taxon>Dikarya</taxon>
        <taxon>Ascomycota</taxon>
        <taxon>Pezizomycotina</taxon>
        <taxon>Sordariomycetes</taxon>
        <taxon>Sordariomycetidae</taxon>
        <taxon>Sordariales</taxon>
        <taxon>Lasiosphaeriaceae</taxon>
        <taxon>Lasiosphaeris</taxon>
    </lineage>
</organism>
<feature type="non-terminal residue" evidence="2">
    <location>
        <position position="1"/>
    </location>
</feature>
<dbReference type="AlphaFoldDB" id="A0AA40ANR9"/>
<dbReference type="PANTHER" id="PTHR33112">
    <property type="entry name" value="DOMAIN PROTEIN, PUTATIVE-RELATED"/>
    <property type="match status" value="1"/>
</dbReference>
<dbReference type="Proteomes" id="UP001172102">
    <property type="component" value="Unassembled WGS sequence"/>
</dbReference>